<comment type="catalytic activity">
    <reaction evidence="19 20">
        <text>UDP-N-acetyl-alpha-D-muramate + NADP(+) = UDP-N-acetyl-3-O-(1-carboxyvinyl)-alpha-D-glucosamine + NADPH + H(+)</text>
        <dbReference type="Rhea" id="RHEA:12248"/>
        <dbReference type="ChEBI" id="CHEBI:15378"/>
        <dbReference type="ChEBI" id="CHEBI:57783"/>
        <dbReference type="ChEBI" id="CHEBI:58349"/>
        <dbReference type="ChEBI" id="CHEBI:68483"/>
        <dbReference type="ChEBI" id="CHEBI:70757"/>
        <dbReference type="EC" id="1.3.1.98"/>
    </reaction>
</comment>
<evidence type="ECO:0000256" key="10">
    <source>
        <dbReference type="ARBA" id="ARBA00022630"/>
    </source>
</evidence>
<dbReference type="NCBIfam" id="TIGR00179">
    <property type="entry name" value="murB"/>
    <property type="match status" value="1"/>
</dbReference>
<comment type="similarity">
    <text evidence="5 20">Belongs to the MurB family.</text>
</comment>
<evidence type="ECO:0000256" key="17">
    <source>
        <dbReference type="ARBA" id="ARBA00023316"/>
    </source>
</evidence>
<evidence type="ECO:0000256" key="12">
    <source>
        <dbReference type="ARBA" id="ARBA00022857"/>
    </source>
</evidence>
<evidence type="ECO:0000256" key="8">
    <source>
        <dbReference type="ARBA" id="ARBA00022490"/>
    </source>
</evidence>
<evidence type="ECO:0000313" key="23">
    <source>
        <dbReference type="Proteomes" id="UP000664658"/>
    </source>
</evidence>
<evidence type="ECO:0000256" key="20">
    <source>
        <dbReference type="HAMAP-Rule" id="MF_00037"/>
    </source>
</evidence>
<dbReference type="GO" id="GO:0071555">
    <property type="term" value="P:cell wall organization"/>
    <property type="evidence" value="ECO:0007669"/>
    <property type="project" value="UniProtKB-KW"/>
</dbReference>
<dbReference type="InterPro" id="IPR006094">
    <property type="entry name" value="Oxid_FAD_bind_N"/>
</dbReference>
<comment type="caution">
    <text evidence="22">The sequence shown here is derived from an EMBL/GenBank/DDBJ whole genome shotgun (WGS) entry which is preliminary data.</text>
</comment>
<comment type="subcellular location">
    <subcellularLocation>
        <location evidence="3 20">Cytoplasm</location>
    </subcellularLocation>
</comment>
<dbReference type="SUPFAM" id="SSF56194">
    <property type="entry name" value="Uridine diphospho-N-Acetylenolpyruvylglucosamine reductase, MurB, C-terminal domain"/>
    <property type="match status" value="1"/>
</dbReference>
<dbReference type="HAMAP" id="MF_00037">
    <property type="entry name" value="MurB"/>
    <property type="match status" value="1"/>
</dbReference>
<dbReference type="InterPro" id="IPR011601">
    <property type="entry name" value="MurB_C"/>
</dbReference>
<dbReference type="GO" id="GO:0008360">
    <property type="term" value="P:regulation of cell shape"/>
    <property type="evidence" value="ECO:0007669"/>
    <property type="project" value="UniProtKB-KW"/>
</dbReference>
<keyword evidence="13 20" id="KW-0133">Cell shape</keyword>
<dbReference type="GO" id="GO:0051301">
    <property type="term" value="P:cell division"/>
    <property type="evidence" value="ECO:0007669"/>
    <property type="project" value="UniProtKB-KW"/>
</dbReference>
<dbReference type="PANTHER" id="PTHR21071">
    <property type="entry name" value="UDP-N-ACETYLENOLPYRUVOYLGLUCOSAMINE REDUCTASE"/>
    <property type="match status" value="1"/>
</dbReference>
<evidence type="ECO:0000256" key="11">
    <source>
        <dbReference type="ARBA" id="ARBA00022827"/>
    </source>
</evidence>
<organism evidence="22 23">
    <name type="scientific">Plesiomonas shigelloides</name>
    <name type="common">Aeromonas shigelloides</name>
    <dbReference type="NCBI Taxonomy" id="703"/>
    <lineage>
        <taxon>Bacteria</taxon>
        <taxon>Pseudomonadati</taxon>
        <taxon>Pseudomonadota</taxon>
        <taxon>Gammaproteobacteria</taxon>
        <taxon>Enterobacterales</taxon>
        <taxon>Enterobacteriaceae</taxon>
        <taxon>Plesiomonas</taxon>
    </lineage>
</organism>
<evidence type="ECO:0000256" key="7">
    <source>
        <dbReference type="ARBA" id="ARBA00015188"/>
    </source>
</evidence>
<sequence length="346" mass="37886">MSSASWPSLQPFHTFGLPVRARKISQVTQLSELLALSRASLQANEPLLILGGGSNMLFTEDFAGHVIVNRLRGIRCSESEQAWHLHVAAGENWHQLVVYTLAYDLPGMENLALIPGCCGSAPIQNIGAYGVEFEKVCEYVDVLALTSGETVRLSREECQFGYRDSIFKHRYQRGYVITAVGLRLPKAWQPVLSYGDLAKLDPRSVTAQQIFTTVCQMRQSKLPDPAQQGNAGSFFKNPLVSGETLADLRQTYPSIPCYPQPNGQYKLAAGWLIDQCGLKGHRIGGAAVHDKQALVLVNQGNATARDVVQLAHTVRQQVLARFAVALEPEVRFMGADGEINAVQAIA</sequence>
<feature type="domain" description="FAD-binding PCMH-type" evidence="21">
    <location>
        <begin position="14"/>
        <end position="187"/>
    </location>
</feature>
<dbReference type="InterPro" id="IPR016167">
    <property type="entry name" value="FAD-bd_PCMH_sub1"/>
</dbReference>
<evidence type="ECO:0000256" key="3">
    <source>
        <dbReference type="ARBA" id="ARBA00004496"/>
    </source>
</evidence>
<dbReference type="InterPro" id="IPR003170">
    <property type="entry name" value="MurB"/>
</dbReference>
<reference evidence="22" key="1">
    <citation type="submission" date="2021-03" db="EMBL/GenBank/DDBJ databases">
        <title>Plesiomonas shigelloides zfcc0051, isolated from zebrafish feces.</title>
        <authorList>
            <person name="Vanderhoek Z."/>
            <person name="Gaulke C."/>
        </authorList>
    </citation>
    <scope>NUCLEOTIDE SEQUENCE</scope>
    <source>
        <strain evidence="22">Zfcc0051</strain>
    </source>
</reference>
<evidence type="ECO:0000256" key="14">
    <source>
        <dbReference type="ARBA" id="ARBA00022984"/>
    </source>
</evidence>
<dbReference type="Pfam" id="PF02873">
    <property type="entry name" value="MurB_C"/>
    <property type="match status" value="1"/>
</dbReference>
<dbReference type="GO" id="GO:0009252">
    <property type="term" value="P:peptidoglycan biosynthetic process"/>
    <property type="evidence" value="ECO:0007669"/>
    <property type="project" value="UniProtKB-UniRule"/>
</dbReference>
<dbReference type="NCBIfam" id="NF010478">
    <property type="entry name" value="PRK13903.1"/>
    <property type="match status" value="1"/>
</dbReference>
<dbReference type="Pfam" id="PF01565">
    <property type="entry name" value="FAD_binding_4"/>
    <property type="match status" value="1"/>
</dbReference>
<keyword evidence="12 20" id="KW-0521">NADP</keyword>
<dbReference type="GO" id="GO:0008762">
    <property type="term" value="F:UDP-N-acetylmuramate dehydrogenase activity"/>
    <property type="evidence" value="ECO:0007669"/>
    <property type="project" value="UniProtKB-UniRule"/>
</dbReference>
<dbReference type="UniPathway" id="UPA00219"/>
<evidence type="ECO:0000256" key="15">
    <source>
        <dbReference type="ARBA" id="ARBA00023002"/>
    </source>
</evidence>
<evidence type="ECO:0000256" key="13">
    <source>
        <dbReference type="ARBA" id="ARBA00022960"/>
    </source>
</evidence>
<evidence type="ECO:0000256" key="9">
    <source>
        <dbReference type="ARBA" id="ARBA00022618"/>
    </source>
</evidence>
<accession>A0A8I1W9P0</accession>
<keyword evidence="17 20" id="KW-0961">Cell wall biogenesis/degradation</keyword>
<protein>
    <recommendedName>
        <fullName evidence="7 20">UDP-N-acetylenolpyruvoylglucosamine reductase</fullName>
        <ecNumber evidence="6 20">1.3.1.98</ecNumber>
    </recommendedName>
    <alternativeName>
        <fullName evidence="18 20">UDP-N-acetylmuramate dehydrogenase</fullName>
    </alternativeName>
</protein>
<evidence type="ECO:0000256" key="2">
    <source>
        <dbReference type="ARBA" id="ARBA00003921"/>
    </source>
</evidence>
<name>A0A8I1W9P0_PLESH</name>
<comment type="function">
    <text evidence="2 20">Cell wall formation.</text>
</comment>
<dbReference type="EMBL" id="JAFNAA010000043">
    <property type="protein sequence ID" value="MBO1109861.1"/>
    <property type="molecule type" value="Genomic_DNA"/>
</dbReference>
<evidence type="ECO:0000256" key="18">
    <source>
        <dbReference type="ARBA" id="ARBA00031026"/>
    </source>
</evidence>
<dbReference type="PANTHER" id="PTHR21071:SF4">
    <property type="entry name" value="UDP-N-ACETYLENOLPYRUVOYLGLUCOSAMINE REDUCTASE"/>
    <property type="match status" value="1"/>
</dbReference>
<dbReference type="GO" id="GO:0005829">
    <property type="term" value="C:cytosol"/>
    <property type="evidence" value="ECO:0007669"/>
    <property type="project" value="TreeGrafter"/>
</dbReference>
<dbReference type="Gene3D" id="3.30.465.10">
    <property type="match status" value="1"/>
</dbReference>
<dbReference type="Gene3D" id="3.90.78.10">
    <property type="entry name" value="UDP-N-acetylenolpyruvoylglucosamine reductase, C-terminal domain"/>
    <property type="match status" value="1"/>
</dbReference>
<evidence type="ECO:0000256" key="1">
    <source>
        <dbReference type="ARBA" id="ARBA00001974"/>
    </source>
</evidence>
<keyword evidence="8 20" id="KW-0963">Cytoplasm</keyword>
<feature type="active site" evidence="20">
    <location>
        <position position="329"/>
    </location>
</feature>
<keyword evidence="9 20" id="KW-0132">Cell division</keyword>
<dbReference type="InterPro" id="IPR036635">
    <property type="entry name" value="MurB_C_sf"/>
</dbReference>
<evidence type="ECO:0000259" key="21">
    <source>
        <dbReference type="PROSITE" id="PS51387"/>
    </source>
</evidence>
<keyword evidence="11 20" id="KW-0274">FAD</keyword>
<dbReference type="GO" id="GO:0071949">
    <property type="term" value="F:FAD binding"/>
    <property type="evidence" value="ECO:0007669"/>
    <property type="project" value="InterPro"/>
</dbReference>
<comment type="pathway">
    <text evidence="4 20">Cell wall biogenesis; peptidoglycan biosynthesis.</text>
</comment>
<dbReference type="NCBIfam" id="NF000755">
    <property type="entry name" value="PRK00046.1"/>
    <property type="match status" value="1"/>
</dbReference>
<dbReference type="PROSITE" id="PS51387">
    <property type="entry name" value="FAD_PCMH"/>
    <property type="match status" value="1"/>
</dbReference>
<dbReference type="SUPFAM" id="SSF56176">
    <property type="entry name" value="FAD-binding/transporter-associated domain-like"/>
    <property type="match status" value="1"/>
</dbReference>
<evidence type="ECO:0000256" key="4">
    <source>
        <dbReference type="ARBA" id="ARBA00004752"/>
    </source>
</evidence>
<keyword evidence="15 20" id="KW-0560">Oxidoreductase</keyword>
<gene>
    <name evidence="20 22" type="primary">murB</name>
    <name evidence="22" type="ORF">J2R62_16955</name>
</gene>
<evidence type="ECO:0000256" key="5">
    <source>
        <dbReference type="ARBA" id="ARBA00010485"/>
    </source>
</evidence>
<dbReference type="Gene3D" id="3.30.43.10">
    <property type="entry name" value="Uridine Diphospho-n-acetylenolpyruvylglucosamine Reductase, domain 2"/>
    <property type="match status" value="1"/>
</dbReference>
<dbReference type="EC" id="1.3.1.98" evidence="6 20"/>
<dbReference type="Proteomes" id="UP000664658">
    <property type="component" value="Unassembled WGS sequence"/>
</dbReference>
<dbReference type="InterPro" id="IPR036318">
    <property type="entry name" value="FAD-bd_PCMH-like_sf"/>
</dbReference>
<evidence type="ECO:0000313" key="22">
    <source>
        <dbReference type="EMBL" id="MBO1109861.1"/>
    </source>
</evidence>
<keyword evidence="16 20" id="KW-0131">Cell cycle</keyword>
<evidence type="ECO:0000256" key="6">
    <source>
        <dbReference type="ARBA" id="ARBA00012518"/>
    </source>
</evidence>
<dbReference type="AlphaFoldDB" id="A0A8I1W9P0"/>
<proteinExistence type="inferred from homology"/>
<keyword evidence="10 20" id="KW-0285">Flavoprotein</keyword>
<comment type="cofactor">
    <cofactor evidence="1 20">
        <name>FAD</name>
        <dbReference type="ChEBI" id="CHEBI:57692"/>
    </cofactor>
</comment>
<evidence type="ECO:0000256" key="16">
    <source>
        <dbReference type="ARBA" id="ARBA00023306"/>
    </source>
</evidence>
<feature type="active site" evidence="20">
    <location>
        <position position="163"/>
    </location>
</feature>
<keyword evidence="14 20" id="KW-0573">Peptidoglycan synthesis</keyword>
<feature type="active site" description="Proton donor" evidence="20">
    <location>
        <position position="233"/>
    </location>
</feature>
<dbReference type="InterPro" id="IPR016166">
    <property type="entry name" value="FAD-bd_PCMH"/>
</dbReference>
<evidence type="ECO:0000256" key="19">
    <source>
        <dbReference type="ARBA" id="ARBA00048914"/>
    </source>
</evidence>
<dbReference type="InterPro" id="IPR016169">
    <property type="entry name" value="FAD-bd_PCMH_sub2"/>
</dbReference>